<feature type="compositionally biased region" description="Polar residues" evidence="1">
    <location>
        <begin position="24"/>
        <end position="35"/>
    </location>
</feature>
<feature type="chain" id="PRO_5030776070" description="DUF6993 domain-containing protein" evidence="2">
    <location>
        <begin position="25"/>
        <end position="161"/>
    </location>
</feature>
<evidence type="ECO:0000259" key="3">
    <source>
        <dbReference type="Pfam" id="PF22504"/>
    </source>
</evidence>
<reference evidence="4 5" key="1">
    <citation type="submission" date="2020-07" db="EMBL/GenBank/DDBJ databases">
        <title>Sequencing the genomes of 1000 actinobacteria strains.</title>
        <authorList>
            <person name="Klenk H.-P."/>
        </authorList>
    </citation>
    <scope>NUCLEOTIDE SEQUENCE [LARGE SCALE GENOMIC DNA]</scope>
    <source>
        <strain evidence="4 5">DSM 23737</strain>
    </source>
</reference>
<feature type="region of interest" description="Disordered" evidence="1">
    <location>
        <begin position="24"/>
        <end position="50"/>
    </location>
</feature>
<keyword evidence="2" id="KW-0732">Signal</keyword>
<feature type="signal peptide" evidence="2">
    <location>
        <begin position="1"/>
        <end position="24"/>
    </location>
</feature>
<dbReference type="RefSeq" id="WP_182484165.1">
    <property type="nucleotide sequence ID" value="NZ_JACGWU010000001.1"/>
</dbReference>
<evidence type="ECO:0000313" key="4">
    <source>
        <dbReference type="EMBL" id="MBA8828801.1"/>
    </source>
</evidence>
<protein>
    <recommendedName>
        <fullName evidence="3">DUF6993 domain-containing protein</fullName>
    </recommendedName>
</protein>
<evidence type="ECO:0000256" key="1">
    <source>
        <dbReference type="SAM" id="MobiDB-lite"/>
    </source>
</evidence>
<proteinExistence type="predicted"/>
<gene>
    <name evidence="4" type="ORF">FB555_000872</name>
</gene>
<sequence>MRLLSTTAVFLGLTLLLSGCQSGAQPPASSETPSAGHTGEPRPFPTANTAPPPVFLAGGTATQNLPYFESIVAQAIAVDPAVSSYDVAVLELQNGFDREAIQFTFSRTAVGLASDSSTIAVLYAGECIIAQYGPVITGVHGIVLPVLAQGGCLIGSQVQRL</sequence>
<dbReference type="Pfam" id="PF22504">
    <property type="entry name" value="DUF6993"/>
    <property type="match status" value="1"/>
</dbReference>
<dbReference type="InterPro" id="IPR054262">
    <property type="entry name" value="DUF6993"/>
</dbReference>
<evidence type="ECO:0000256" key="2">
    <source>
        <dbReference type="SAM" id="SignalP"/>
    </source>
</evidence>
<keyword evidence="5" id="KW-1185">Reference proteome</keyword>
<dbReference type="PROSITE" id="PS51257">
    <property type="entry name" value="PROKAR_LIPOPROTEIN"/>
    <property type="match status" value="1"/>
</dbReference>
<accession>A0A7W3JT86</accession>
<feature type="domain" description="DUF6993" evidence="3">
    <location>
        <begin position="73"/>
        <end position="156"/>
    </location>
</feature>
<name>A0A7W3JT86_9MICO</name>
<evidence type="ECO:0000313" key="5">
    <source>
        <dbReference type="Proteomes" id="UP000524237"/>
    </source>
</evidence>
<dbReference type="AlphaFoldDB" id="A0A7W3JT86"/>
<organism evidence="4 5">
    <name type="scientific">Alpinimonas psychrophila</name>
    <dbReference type="NCBI Taxonomy" id="748908"/>
    <lineage>
        <taxon>Bacteria</taxon>
        <taxon>Bacillati</taxon>
        <taxon>Actinomycetota</taxon>
        <taxon>Actinomycetes</taxon>
        <taxon>Micrococcales</taxon>
        <taxon>Microbacteriaceae</taxon>
        <taxon>Alpinimonas</taxon>
    </lineage>
</organism>
<dbReference type="Proteomes" id="UP000524237">
    <property type="component" value="Unassembled WGS sequence"/>
</dbReference>
<comment type="caution">
    <text evidence="4">The sequence shown here is derived from an EMBL/GenBank/DDBJ whole genome shotgun (WGS) entry which is preliminary data.</text>
</comment>
<dbReference type="EMBL" id="JACGWU010000001">
    <property type="protein sequence ID" value="MBA8828801.1"/>
    <property type="molecule type" value="Genomic_DNA"/>
</dbReference>